<name>A0A0F9R5C6_9ZZZZ</name>
<reference evidence="1" key="1">
    <citation type="journal article" date="2015" name="Nature">
        <title>Complex archaea that bridge the gap between prokaryotes and eukaryotes.</title>
        <authorList>
            <person name="Spang A."/>
            <person name="Saw J.H."/>
            <person name="Jorgensen S.L."/>
            <person name="Zaremba-Niedzwiedzka K."/>
            <person name="Martijn J."/>
            <person name="Lind A.E."/>
            <person name="van Eijk R."/>
            <person name="Schleper C."/>
            <person name="Guy L."/>
            <person name="Ettema T.J."/>
        </authorList>
    </citation>
    <scope>NUCLEOTIDE SEQUENCE</scope>
</reference>
<sequence length="257" mass="28762">MTDKTDDTARLAELRELVRPPVQFLLTRLQKDLGDNLLSLCVVGSALTGDFHPKFSDINTVVVVGRRSHQLLEQLAACGRSMGKRRLRAPLMMTREYIEQSLDVFGVEFLDFQLNHAAVYGPDPFAELSFRKRDVRLQCERQFKAALIKLRQGYISALGKPKAVGGLLLECAGELAVLLRALLWLTDTDRPREALPTLAAAAEKFEFDPAKVAPLMTHRRQRTRPDAGEVDGLFEDIYQVIDHLGRTVDAFGESDDA</sequence>
<evidence type="ECO:0000313" key="1">
    <source>
        <dbReference type="EMBL" id="KKN44492.1"/>
    </source>
</evidence>
<comment type="caution">
    <text evidence="1">The sequence shown here is derived from an EMBL/GenBank/DDBJ whole genome shotgun (WGS) entry which is preliminary data.</text>
</comment>
<organism evidence="1">
    <name type="scientific">marine sediment metagenome</name>
    <dbReference type="NCBI Taxonomy" id="412755"/>
    <lineage>
        <taxon>unclassified sequences</taxon>
        <taxon>metagenomes</taxon>
        <taxon>ecological metagenomes</taxon>
    </lineage>
</organism>
<accession>A0A0F9R5C6</accession>
<gene>
    <name evidence="1" type="ORF">LCGC14_0692530</name>
</gene>
<dbReference type="EMBL" id="LAZR01001447">
    <property type="protein sequence ID" value="KKN44492.1"/>
    <property type="molecule type" value="Genomic_DNA"/>
</dbReference>
<proteinExistence type="predicted"/>
<protein>
    <recommendedName>
        <fullName evidence="2">Polymerase nucleotidyl transferase domain-containing protein</fullName>
    </recommendedName>
</protein>
<dbReference type="AlphaFoldDB" id="A0A0F9R5C6"/>
<evidence type="ECO:0008006" key="2">
    <source>
        <dbReference type="Google" id="ProtNLM"/>
    </source>
</evidence>